<dbReference type="Proteomes" id="UP001243375">
    <property type="component" value="Unassembled WGS sequence"/>
</dbReference>
<proteinExistence type="predicted"/>
<keyword evidence="2" id="KW-1185">Reference proteome</keyword>
<protein>
    <submittedName>
        <fullName evidence="1">Uncharacterized protein</fullName>
    </submittedName>
</protein>
<evidence type="ECO:0000313" key="1">
    <source>
        <dbReference type="EMBL" id="KAJ9113005.1"/>
    </source>
</evidence>
<gene>
    <name evidence="1" type="ORF">QFC22_006101</name>
</gene>
<reference evidence="1" key="1">
    <citation type="submission" date="2023-04" db="EMBL/GenBank/DDBJ databases">
        <title>Draft Genome sequencing of Naganishia species isolated from polar environments using Oxford Nanopore Technology.</title>
        <authorList>
            <person name="Leo P."/>
            <person name="Venkateswaran K."/>
        </authorList>
    </citation>
    <scope>NUCLEOTIDE SEQUENCE</scope>
    <source>
        <strain evidence="1">MNA-CCFEE 5425</strain>
    </source>
</reference>
<dbReference type="EMBL" id="JASBWU010000023">
    <property type="protein sequence ID" value="KAJ9113005.1"/>
    <property type="molecule type" value="Genomic_DNA"/>
</dbReference>
<evidence type="ECO:0000313" key="2">
    <source>
        <dbReference type="Proteomes" id="UP001243375"/>
    </source>
</evidence>
<sequence>MSNTVPALEFPSASVTPDTSGSSEHVGYKEDLCKPRRSQALRAHKCGDAACMAPLSPQAIVTLQTRYIGLQQTGALAKSITFEQFLSVFTSQRRGENYVGLDDGEITLGPSTDAQLINKPPKQLRGAIHTIVLLVDFSDHPHESHHAASYYETLLFGDNAFTTGHGSMRDYYRKVSGFTDFKNPGIDIQGAVHGWFRMPEPLSYYAAGMSGKGSFPANAQGLAKHAVEAALHAGVEFVPSDDTSRYDAYGQETVTAVFIVHAGRGAEQTTSVGDMWSLKWIIPGGGLDVDPSHRSPAGKTLKVKTFLTVPEDCTVGLCAHEWGHLAARWADFYDSGDDAAISNGLGDYCLMASGNWGKGGLLPTFPNGMLRMFHGWVNVINVSTPTRGIVLHPAAEAGDVIYIHHRRTMSNKQFIIVEYRRRRGQDASLPDEGIAVYMVDLAIDTVNNEDALAIELLQADGRRDLAKTFERGNRGDSEDLFPLNEQKRTIGERTIPALNLPGPGNIWSGVTIKVIGQPGDPTMTVDVTM</sequence>
<organism evidence="1 2">
    <name type="scientific">Naganishia vaughanmartiniae</name>
    <dbReference type="NCBI Taxonomy" id="1424756"/>
    <lineage>
        <taxon>Eukaryota</taxon>
        <taxon>Fungi</taxon>
        <taxon>Dikarya</taxon>
        <taxon>Basidiomycota</taxon>
        <taxon>Agaricomycotina</taxon>
        <taxon>Tremellomycetes</taxon>
        <taxon>Filobasidiales</taxon>
        <taxon>Filobasidiaceae</taxon>
        <taxon>Naganishia</taxon>
    </lineage>
</organism>
<comment type="caution">
    <text evidence="1">The sequence shown here is derived from an EMBL/GenBank/DDBJ whole genome shotgun (WGS) entry which is preliminary data.</text>
</comment>
<accession>A0ACC2WMK4</accession>
<name>A0ACC2WMK4_9TREE</name>